<name>A0A371H7K1_MUCPR</name>
<protein>
    <submittedName>
        <fullName evidence="1">Uncharacterized protein</fullName>
    </submittedName>
</protein>
<evidence type="ECO:0000313" key="1">
    <source>
        <dbReference type="EMBL" id="RDX98653.1"/>
    </source>
</evidence>
<organism evidence="1 2">
    <name type="scientific">Mucuna pruriens</name>
    <name type="common">Velvet bean</name>
    <name type="synonym">Dolichos pruriens</name>
    <dbReference type="NCBI Taxonomy" id="157652"/>
    <lineage>
        <taxon>Eukaryota</taxon>
        <taxon>Viridiplantae</taxon>
        <taxon>Streptophyta</taxon>
        <taxon>Embryophyta</taxon>
        <taxon>Tracheophyta</taxon>
        <taxon>Spermatophyta</taxon>
        <taxon>Magnoliopsida</taxon>
        <taxon>eudicotyledons</taxon>
        <taxon>Gunneridae</taxon>
        <taxon>Pentapetalae</taxon>
        <taxon>rosids</taxon>
        <taxon>fabids</taxon>
        <taxon>Fabales</taxon>
        <taxon>Fabaceae</taxon>
        <taxon>Papilionoideae</taxon>
        <taxon>50 kb inversion clade</taxon>
        <taxon>NPAAA clade</taxon>
        <taxon>indigoferoid/millettioid clade</taxon>
        <taxon>Phaseoleae</taxon>
        <taxon>Mucuna</taxon>
    </lineage>
</organism>
<dbReference type="EMBL" id="QJKJ01003404">
    <property type="protein sequence ID" value="RDX98653.1"/>
    <property type="molecule type" value="Genomic_DNA"/>
</dbReference>
<proteinExistence type="predicted"/>
<accession>A0A371H7K1</accession>
<dbReference type="Proteomes" id="UP000257109">
    <property type="component" value="Unassembled WGS sequence"/>
</dbReference>
<feature type="non-terminal residue" evidence="1">
    <location>
        <position position="1"/>
    </location>
</feature>
<gene>
    <name evidence="1" type="ORF">CR513_18399</name>
</gene>
<feature type="non-terminal residue" evidence="1">
    <location>
        <position position="69"/>
    </location>
</feature>
<sequence length="69" mass="7782">VGTTFQQRRIGLKSPDPKVTTFRASKNLNKLPMEELFGTLKVHEIELNEDEGHKKGKSIALKAQKTYKG</sequence>
<reference evidence="1" key="1">
    <citation type="submission" date="2018-05" db="EMBL/GenBank/DDBJ databases">
        <title>Draft genome of Mucuna pruriens seed.</title>
        <authorList>
            <person name="Nnadi N.E."/>
            <person name="Vos R."/>
            <person name="Hasami M.H."/>
            <person name="Devisetty U.K."/>
            <person name="Aguiy J.C."/>
        </authorList>
    </citation>
    <scope>NUCLEOTIDE SEQUENCE [LARGE SCALE GENOMIC DNA]</scope>
    <source>
        <strain evidence="1">JCA_2017</strain>
    </source>
</reference>
<comment type="caution">
    <text evidence="1">The sequence shown here is derived from an EMBL/GenBank/DDBJ whole genome shotgun (WGS) entry which is preliminary data.</text>
</comment>
<keyword evidence="2" id="KW-1185">Reference proteome</keyword>
<dbReference type="AlphaFoldDB" id="A0A371H7K1"/>
<evidence type="ECO:0000313" key="2">
    <source>
        <dbReference type="Proteomes" id="UP000257109"/>
    </source>
</evidence>